<accession>A0ABU0TZR8</accession>
<feature type="transmembrane region" description="Helical" evidence="1">
    <location>
        <begin position="44"/>
        <end position="60"/>
    </location>
</feature>
<reference evidence="2 3" key="1">
    <citation type="submission" date="2023-07" db="EMBL/GenBank/DDBJ databases">
        <title>Functional and genomic diversity of the sorghum phyllosphere microbiome.</title>
        <authorList>
            <person name="Shade A."/>
        </authorList>
    </citation>
    <scope>NUCLEOTIDE SEQUENCE [LARGE SCALE GENOMIC DNA]</scope>
    <source>
        <strain evidence="2 3">SORGH_AS_0892</strain>
    </source>
</reference>
<dbReference type="Proteomes" id="UP001244640">
    <property type="component" value="Unassembled WGS sequence"/>
</dbReference>
<keyword evidence="1" id="KW-1133">Transmembrane helix</keyword>
<evidence type="ECO:0000313" key="3">
    <source>
        <dbReference type="Proteomes" id="UP001244640"/>
    </source>
</evidence>
<keyword evidence="3" id="KW-1185">Reference proteome</keyword>
<dbReference type="RefSeq" id="WP_307184316.1">
    <property type="nucleotide sequence ID" value="NZ_JAUTBA010000001.1"/>
</dbReference>
<keyword evidence="1" id="KW-0472">Membrane</keyword>
<feature type="transmembrane region" description="Helical" evidence="1">
    <location>
        <begin position="67"/>
        <end position="85"/>
    </location>
</feature>
<evidence type="ECO:0000313" key="2">
    <source>
        <dbReference type="EMBL" id="MDQ1148197.1"/>
    </source>
</evidence>
<sequence>MYTLLLLFIFTGSFFWYCSSAKVPIKPGSSFVIALIQNKSRARLLAMAVLGLSWLWTMYLQGALSGTLAFGAYTMGFFSLIVLLWPYRYFQWKQLTVILLLSLFFELFVF</sequence>
<name>A0ABU0TZR8_9SPHI</name>
<proteinExistence type="predicted"/>
<keyword evidence="1" id="KW-0812">Transmembrane</keyword>
<comment type="caution">
    <text evidence="2">The sequence shown here is derived from an EMBL/GenBank/DDBJ whole genome shotgun (WGS) entry which is preliminary data.</text>
</comment>
<evidence type="ECO:0008006" key="4">
    <source>
        <dbReference type="Google" id="ProtNLM"/>
    </source>
</evidence>
<gene>
    <name evidence="2" type="ORF">QE382_000181</name>
</gene>
<dbReference type="EMBL" id="JAUTBA010000001">
    <property type="protein sequence ID" value="MDQ1148197.1"/>
    <property type="molecule type" value="Genomic_DNA"/>
</dbReference>
<evidence type="ECO:0000256" key="1">
    <source>
        <dbReference type="SAM" id="Phobius"/>
    </source>
</evidence>
<protein>
    <recommendedName>
        <fullName evidence="4">DUF3325 domain-containing protein</fullName>
    </recommendedName>
</protein>
<organism evidence="2 3">
    <name type="scientific">Sphingobacterium zeae</name>
    <dbReference type="NCBI Taxonomy" id="1776859"/>
    <lineage>
        <taxon>Bacteria</taxon>
        <taxon>Pseudomonadati</taxon>
        <taxon>Bacteroidota</taxon>
        <taxon>Sphingobacteriia</taxon>
        <taxon>Sphingobacteriales</taxon>
        <taxon>Sphingobacteriaceae</taxon>
        <taxon>Sphingobacterium</taxon>
    </lineage>
</organism>